<dbReference type="Gene3D" id="3.10.180.10">
    <property type="entry name" value="2,3-Dihydroxybiphenyl 1,2-Dioxygenase, domain 1"/>
    <property type="match status" value="1"/>
</dbReference>
<dbReference type="EMBL" id="MEIA01000093">
    <property type="protein sequence ID" value="OJF14598.1"/>
    <property type="molecule type" value="Genomic_DNA"/>
</dbReference>
<proteinExistence type="predicted"/>
<keyword evidence="1" id="KW-0046">Antibiotic resistance</keyword>
<evidence type="ECO:0000313" key="4">
    <source>
        <dbReference type="Proteomes" id="UP000182486"/>
    </source>
</evidence>
<comment type="caution">
    <text evidence="3">The sequence shown here is derived from an EMBL/GenBank/DDBJ whole genome shotgun (WGS) entry which is preliminary data.</text>
</comment>
<dbReference type="InterPro" id="IPR000335">
    <property type="entry name" value="Bleomycin-R"/>
</dbReference>
<evidence type="ECO:0000256" key="2">
    <source>
        <dbReference type="SAM" id="MobiDB-lite"/>
    </source>
</evidence>
<dbReference type="SUPFAM" id="SSF54593">
    <property type="entry name" value="Glyoxalase/Bleomycin resistance protein/Dihydroxybiphenyl dioxygenase"/>
    <property type="match status" value="1"/>
</dbReference>
<dbReference type="Pfam" id="PF19581">
    <property type="entry name" value="Glyoxalase_7"/>
    <property type="match status" value="1"/>
</dbReference>
<dbReference type="AlphaFoldDB" id="A0A1K0GQB1"/>
<keyword evidence="4" id="KW-1185">Reference proteome</keyword>
<reference evidence="3 4" key="1">
    <citation type="submission" date="2016-09" db="EMBL/GenBank/DDBJ databases">
        <title>Couchioplanes caeruleus draft genome sequence.</title>
        <authorList>
            <person name="Sheehan J."/>
            <person name="Caffrey P."/>
        </authorList>
    </citation>
    <scope>NUCLEOTIDE SEQUENCE [LARGE SCALE GENOMIC DNA]</scope>
    <source>
        <strain evidence="3 4">DSM 43634</strain>
    </source>
</reference>
<sequence>MDEMITPILHTGDAEAAVAWYARLGFAKQWEHRFETGFPLFVCISRGRMQIFLSEHRDDARPGTLLYLNVDDLDAVAAEFDVAVEQAPWGPEIQVTDPDGNRLRLGSTHR</sequence>
<name>A0A1K0GQB1_9ACTN</name>
<accession>A0A1K0GQB1</accession>
<protein>
    <submittedName>
        <fullName evidence="3">Glyoxalase</fullName>
    </submittedName>
</protein>
<feature type="region of interest" description="Disordered" evidence="2">
    <location>
        <begin position="91"/>
        <end position="110"/>
    </location>
</feature>
<gene>
    <name evidence="3" type="ORF">BG844_08895</name>
</gene>
<evidence type="ECO:0000313" key="3">
    <source>
        <dbReference type="EMBL" id="OJF14598.1"/>
    </source>
</evidence>
<organism evidence="3 4">
    <name type="scientific">Couchioplanes caeruleus subsp. caeruleus</name>
    <dbReference type="NCBI Taxonomy" id="56427"/>
    <lineage>
        <taxon>Bacteria</taxon>
        <taxon>Bacillati</taxon>
        <taxon>Actinomycetota</taxon>
        <taxon>Actinomycetes</taxon>
        <taxon>Micromonosporales</taxon>
        <taxon>Micromonosporaceae</taxon>
        <taxon>Couchioplanes</taxon>
    </lineage>
</organism>
<evidence type="ECO:0000256" key="1">
    <source>
        <dbReference type="ARBA" id="ARBA00023251"/>
    </source>
</evidence>
<dbReference type="InterPro" id="IPR029068">
    <property type="entry name" value="Glyas_Bleomycin-R_OHBP_Dase"/>
</dbReference>
<dbReference type="Proteomes" id="UP000182486">
    <property type="component" value="Unassembled WGS sequence"/>
</dbReference>
<dbReference type="GO" id="GO:0046677">
    <property type="term" value="P:response to antibiotic"/>
    <property type="evidence" value="ECO:0007669"/>
    <property type="project" value="UniProtKB-KW"/>
</dbReference>